<name>A0A9N7YFD3_PLEPL</name>
<dbReference type="EMBL" id="CADEAL010000733">
    <property type="protein sequence ID" value="CAB1424472.1"/>
    <property type="molecule type" value="Genomic_DNA"/>
</dbReference>
<dbReference type="AlphaFoldDB" id="A0A9N7YFD3"/>
<reference evidence="2" key="1">
    <citation type="submission" date="2020-03" db="EMBL/GenBank/DDBJ databases">
        <authorList>
            <person name="Weist P."/>
        </authorList>
    </citation>
    <scope>NUCLEOTIDE SEQUENCE</scope>
</reference>
<feature type="region of interest" description="Disordered" evidence="1">
    <location>
        <begin position="1"/>
        <end position="37"/>
    </location>
</feature>
<proteinExistence type="predicted"/>
<feature type="non-terminal residue" evidence="2">
    <location>
        <position position="1"/>
    </location>
</feature>
<evidence type="ECO:0000313" key="3">
    <source>
        <dbReference type="Proteomes" id="UP001153269"/>
    </source>
</evidence>
<feature type="compositionally biased region" description="Polar residues" evidence="1">
    <location>
        <begin position="11"/>
        <end position="28"/>
    </location>
</feature>
<accession>A0A9N7YFD3</accession>
<organism evidence="2 3">
    <name type="scientific">Pleuronectes platessa</name>
    <name type="common">European plaice</name>
    <dbReference type="NCBI Taxonomy" id="8262"/>
    <lineage>
        <taxon>Eukaryota</taxon>
        <taxon>Metazoa</taxon>
        <taxon>Chordata</taxon>
        <taxon>Craniata</taxon>
        <taxon>Vertebrata</taxon>
        <taxon>Euteleostomi</taxon>
        <taxon>Actinopterygii</taxon>
        <taxon>Neopterygii</taxon>
        <taxon>Teleostei</taxon>
        <taxon>Neoteleostei</taxon>
        <taxon>Acanthomorphata</taxon>
        <taxon>Carangaria</taxon>
        <taxon>Pleuronectiformes</taxon>
        <taxon>Pleuronectoidei</taxon>
        <taxon>Pleuronectidae</taxon>
        <taxon>Pleuronectes</taxon>
    </lineage>
</organism>
<sequence length="71" mass="7460">KGLGFADGCWNRSSIANRSPSDVQSSPAGEQREGVSGNSLKAFAQHHVALFSGRLHICGSRRHGGLSAANR</sequence>
<comment type="caution">
    <text evidence="2">The sequence shown here is derived from an EMBL/GenBank/DDBJ whole genome shotgun (WGS) entry which is preliminary data.</text>
</comment>
<gene>
    <name evidence="2" type="ORF">PLEPLA_LOCUS12397</name>
</gene>
<dbReference type="Proteomes" id="UP001153269">
    <property type="component" value="Unassembled WGS sequence"/>
</dbReference>
<evidence type="ECO:0000256" key="1">
    <source>
        <dbReference type="SAM" id="MobiDB-lite"/>
    </source>
</evidence>
<protein>
    <submittedName>
        <fullName evidence="2">Uncharacterized protein</fullName>
    </submittedName>
</protein>
<evidence type="ECO:0000313" key="2">
    <source>
        <dbReference type="EMBL" id="CAB1424472.1"/>
    </source>
</evidence>
<keyword evidence="3" id="KW-1185">Reference proteome</keyword>